<dbReference type="GO" id="GO:0000976">
    <property type="term" value="F:transcription cis-regulatory region binding"/>
    <property type="evidence" value="ECO:0007669"/>
    <property type="project" value="TreeGrafter"/>
</dbReference>
<evidence type="ECO:0000256" key="1">
    <source>
        <dbReference type="ARBA" id="ARBA00004123"/>
    </source>
</evidence>
<comment type="subcellular location">
    <subcellularLocation>
        <location evidence="1">Nucleus</location>
    </subcellularLocation>
</comment>
<sequence>MNMATEFEGRNDSESDHNEFRKGKRKKLACVECRQQKSKCDAYEKAPGPCTRCAKRNTACVLQKDFRRTYKRVRNEVIEKRFKELSKSLSNLGAKEILKKIEAEQQALLDNNNFTKDKIKQLRKNGEIAIDTQIVSNTTGSTSAEETPVLTTTDNFSRPTHLQLSQDETHLSPEILKCCPKSLGDINMSSETISELYKEFALKYHPFLPVVDIQKGPERIYHQSPCLFWVIMLVGLRRKMGATETMTKLSAVVKSILAEITISPIIRYSPTENDEPVLNVASVYSVQAFLLYTFWPPLTSSLSADTSWSTIGSAMFQAIRVGLNCAEFSTEYATANSEQINEQVKTWICCNIVSQMIASSFGFPSFVSFDNTVISSCKASEIHSDRKTNVPHVVKQMMQIAYFENQLTKTMNSNPLKAMGMVDSEEKLPLLHVLNQQLSELEIRLQDSHLDDIRKFLLLMAKVHLLTYYFTDATSIRNTDDPDHLDITLREIEMNFEAKRGFVKVYNVAIELLLHACSMWRADPTIIKSFPGVFVLNIWQTACIISKLAHSSLDSILDVELGKKVYQDAVLLTFNASVLKYDMAYRSSGIMRSIWSMFSNMHGEWKKEQVHKEEHMGADFNLGITVKSRMSVSVFFDCLYILREKCGMAKLRREMRRQSSDNDIEDGIVKDRNDPLSSDEKQPRRLSMQNNPEENARKLIKTIPLDPEPINAPGSSGSNVTSPGSQPGDVLSLKSILNKGSPVDDPRSKSLSPRKALNGSSFGTPKNADNDNAKSKMKVLSRQVFSPVEQSPDVVSRFVNQTIDNSSSSRSRSLGMQEPLYVKPSIQPVSKEETYPDEINSNTEANVYEASEEFDGAGESGAVSVVEDSENVSIQPDNQGNEQNTILSDLKLSPFSTEQWDNWDNWESDMVWKDVDILMNEFAFNPTV</sequence>
<evidence type="ECO:0000256" key="5">
    <source>
        <dbReference type="ARBA" id="ARBA00023125"/>
    </source>
</evidence>
<keyword evidence="7" id="KW-0539">Nucleus</keyword>
<feature type="region of interest" description="Disordered" evidence="9">
    <location>
        <begin position="1"/>
        <end position="20"/>
    </location>
</feature>
<keyword evidence="6" id="KW-0804">Transcription</keyword>
<feature type="domain" description="Zn(2)-C6 fungal-type" evidence="10">
    <location>
        <begin position="29"/>
        <end position="62"/>
    </location>
</feature>
<dbReference type="GO" id="GO:0008270">
    <property type="term" value="F:zinc ion binding"/>
    <property type="evidence" value="ECO:0007669"/>
    <property type="project" value="InterPro"/>
</dbReference>
<feature type="compositionally biased region" description="Basic and acidic residues" evidence="9">
    <location>
        <begin position="667"/>
        <end position="683"/>
    </location>
</feature>
<dbReference type="Pfam" id="PF00172">
    <property type="entry name" value="Zn_clus"/>
    <property type="match status" value="1"/>
</dbReference>
<feature type="region of interest" description="Disordered" evidence="9">
    <location>
        <begin position="655"/>
        <end position="778"/>
    </location>
</feature>
<dbReference type="InterPro" id="IPR051089">
    <property type="entry name" value="prtT"/>
</dbReference>
<dbReference type="FunFam" id="4.10.240.10:FF:000003">
    <property type="entry name" value="C6 transcription factor (Leu3)"/>
    <property type="match status" value="1"/>
</dbReference>
<evidence type="ECO:0000256" key="7">
    <source>
        <dbReference type="ARBA" id="ARBA00023242"/>
    </source>
</evidence>
<accession>A0A1G4MIM7</accession>
<keyword evidence="5" id="KW-0238">DNA-binding</keyword>
<dbReference type="Pfam" id="PF04082">
    <property type="entry name" value="Fungal_trans"/>
    <property type="match status" value="1"/>
</dbReference>
<gene>
    <name evidence="11" type="ORF">LAFE_0G17546G</name>
</gene>
<dbReference type="InterPro" id="IPR036864">
    <property type="entry name" value="Zn2-C6_fun-type_DNA-bd_sf"/>
</dbReference>
<dbReference type="Gene3D" id="4.10.240.10">
    <property type="entry name" value="Zn(2)-C6 fungal-type DNA-binding domain"/>
    <property type="match status" value="1"/>
</dbReference>
<feature type="compositionally biased region" description="Basic and acidic residues" evidence="9">
    <location>
        <begin position="7"/>
        <end position="20"/>
    </location>
</feature>
<dbReference type="PANTHER" id="PTHR31845:SF21">
    <property type="entry name" value="REGULATORY PROTEIN LEU3"/>
    <property type="match status" value="1"/>
</dbReference>
<dbReference type="GO" id="GO:0001216">
    <property type="term" value="F:DNA-binding transcription activator activity"/>
    <property type="evidence" value="ECO:0007669"/>
    <property type="project" value="UniProtKB-ARBA"/>
</dbReference>
<dbReference type="STRING" id="4955.A0A1G4MIM7"/>
<dbReference type="PROSITE" id="PS50048">
    <property type="entry name" value="ZN2_CY6_FUNGAL_2"/>
    <property type="match status" value="1"/>
</dbReference>
<dbReference type="GO" id="GO:0006351">
    <property type="term" value="P:DNA-templated transcription"/>
    <property type="evidence" value="ECO:0007669"/>
    <property type="project" value="InterPro"/>
</dbReference>
<evidence type="ECO:0000313" key="11">
    <source>
        <dbReference type="EMBL" id="SCW03757.1"/>
    </source>
</evidence>
<dbReference type="InterPro" id="IPR001138">
    <property type="entry name" value="Zn2Cys6_DnaBD"/>
</dbReference>
<dbReference type="PROSITE" id="PS00463">
    <property type="entry name" value="ZN2_CY6_FUNGAL_1"/>
    <property type="match status" value="1"/>
</dbReference>
<keyword evidence="2" id="KW-0479">Metal-binding</keyword>
<organism evidence="11 12">
    <name type="scientific">Lachancea fermentati</name>
    <name type="common">Zygosaccharomyces fermentati</name>
    <dbReference type="NCBI Taxonomy" id="4955"/>
    <lineage>
        <taxon>Eukaryota</taxon>
        <taxon>Fungi</taxon>
        <taxon>Dikarya</taxon>
        <taxon>Ascomycota</taxon>
        <taxon>Saccharomycotina</taxon>
        <taxon>Saccharomycetes</taxon>
        <taxon>Saccharomycetales</taxon>
        <taxon>Saccharomycetaceae</taxon>
        <taxon>Lachancea</taxon>
    </lineage>
</organism>
<evidence type="ECO:0000256" key="4">
    <source>
        <dbReference type="ARBA" id="ARBA00023015"/>
    </source>
</evidence>
<dbReference type="SMART" id="SM00066">
    <property type="entry name" value="GAL4"/>
    <property type="match status" value="1"/>
</dbReference>
<evidence type="ECO:0000259" key="10">
    <source>
        <dbReference type="PROSITE" id="PS50048"/>
    </source>
</evidence>
<dbReference type="CDD" id="cd12148">
    <property type="entry name" value="fungal_TF_MHR"/>
    <property type="match status" value="1"/>
</dbReference>
<keyword evidence="3" id="KW-0862">Zinc</keyword>
<dbReference type="EMBL" id="LT598486">
    <property type="protein sequence ID" value="SCW03757.1"/>
    <property type="molecule type" value="Genomic_DNA"/>
</dbReference>
<evidence type="ECO:0000256" key="9">
    <source>
        <dbReference type="SAM" id="MobiDB-lite"/>
    </source>
</evidence>
<evidence type="ECO:0000256" key="6">
    <source>
        <dbReference type="ARBA" id="ARBA00023163"/>
    </source>
</evidence>
<evidence type="ECO:0000256" key="3">
    <source>
        <dbReference type="ARBA" id="ARBA00022833"/>
    </source>
</evidence>
<keyword evidence="12" id="KW-1185">Reference proteome</keyword>
<name>A0A1G4MIM7_LACFM</name>
<evidence type="ECO:0000313" key="12">
    <source>
        <dbReference type="Proteomes" id="UP000190831"/>
    </source>
</evidence>
<keyword evidence="4" id="KW-0805">Transcription regulation</keyword>
<keyword evidence="8" id="KW-0175">Coiled coil</keyword>
<evidence type="ECO:0000256" key="8">
    <source>
        <dbReference type="SAM" id="Coils"/>
    </source>
</evidence>
<dbReference type="GO" id="GO:0005634">
    <property type="term" value="C:nucleus"/>
    <property type="evidence" value="ECO:0007669"/>
    <property type="project" value="UniProtKB-SubCell"/>
</dbReference>
<feature type="compositionally biased region" description="Polar residues" evidence="9">
    <location>
        <begin position="713"/>
        <end position="725"/>
    </location>
</feature>
<protein>
    <submittedName>
        <fullName evidence="11">LAFE_0G17546g1_1</fullName>
    </submittedName>
</protein>
<dbReference type="OMA" id="MLWKDVD"/>
<reference evidence="11 12" key="1">
    <citation type="submission" date="2016-03" db="EMBL/GenBank/DDBJ databases">
        <authorList>
            <person name="Devillers H."/>
        </authorList>
    </citation>
    <scope>NUCLEOTIDE SEQUENCE [LARGE SCALE GENOMIC DNA]</scope>
    <source>
        <strain evidence="11">CBS 6772</strain>
    </source>
</reference>
<feature type="coiled-coil region" evidence="8">
    <location>
        <begin position="98"/>
        <end position="125"/>
    </location>
</feature>
<evidence type="ECO:0000256" key="2">
    <source>
        <dbReference type="ARBA" id="ARBA00022723"/>
    </source>
</evidence>
<dbReference type="GO" id="GO:0000981">
    <property type="term" value="F:DNA-binding transcription factor activity, RNA polymerase II-specific"/>
    <property type="evidence" value="ECO:0007669"/>
    <property type="project" value="InterPro"/>
</dbReference>
<dbReference type="AlphaFoldDB" id="A0A1G4MIM7"/>
<dbReference type="InterPro" id="IPR007219">
    <property type="entry name" value="XnlR_reg_dom"/>
</dbReference>
<dbReference type="Proteomes" id="UP000190831">
    <property type="component" value="Chromosome G"/>
</dbReference>
<dbReference type="PANTHER" id="PTHR31845">
    <property type="entry name" value="FINGER DOMAIN PROTEIN, PUTATIVE-RELATED"/>
    <property type="match status" value="1"/>
</dbReference>
<dbReference type="SUPFAM" id="SSF57701">
    <property type="entry name" value="Zn2/Cys6 DNA-binding domain"/>
    <property type="match status" value="1"/>
</dbReference>
<dbReference type="CDD" id="cd00067">
    <property type="entry name" value="GAL4"/>
    <property type="match status" value="1"/>
</dbReference>
<proteinExistence type="predicted"/>
<dbReference type="OrthoDB" id="2341546at2759"/>